<dbReference type="AlphaFoldDB" id="A0AAW0I177"/>
<keyword evidence="8" id="KW-0732">Signal</keyword>
<dbReference type="Pfam" id="PF00670">
    <property type="entry name" value="AdoHcyase_NAD"/>
    <property type="match status" value="1"/>
</dbReference>
<dbReference type="InterPro" id="IPR000043">
    <property type="entry name" value="Adenosylhomocysteinase-like"/>
</dbReference>
<sequence length="211" mass="23559">RWSNPLKGSCIAGCLSIAVESAVLIKTVLALGDHDWGPQPLQWANGILKVPAINVNDSVTKRKFDNLYSCWKSLREDIKWATDMMIALRGFVARVIITKIDPINALRTSLSPPQAVLITSLAGTEQMKGEGIVCNIGHFDVEIDVKWLNKNAVEKVNIKPLLWTHSDKYPVEAHFWPKKLDEAVAESYLGKLNVNLTKLTEKQAQYLDTPI</sequence>
<dbReference type="SMART" id="SM00997">
    <property type="entry name" value="AdoHcyase_NAD"/>
    <property type="match status" value="1"/>
</dbReference>
<dbReference type="InterPro" id="IPR015878">
    <property type="entry name" value="Ado_hCys_hydrolase_NAD-bd"/>
</dbReference>
<evidence type="ECO:0000256" key="2">
    <source>
        <dbReference type="ARBA" id="ARBA00007122"/>
    </source>
</evidence>
<comment type="catalytic activity">
    <reaction evidence="7">
        <text>S-adenosyl-L-homocysteine + H2O = L-homocysteine + adenosine</text>
        <dbReference type="Rhea" id="RHEA:21708"/>
        <dbReference type="ChEBI" id="CHEBI:15377"/>
        <dbReference type="ChEBI" id="CHEBI:16335"/>
        <dbReference type="ChEBI" id="CHEBI:57856"/>
        <dbReference type="ChEBI" id="CHEBI:58199"/>
        <dbReference type="EC" id="3.13.2.1"/>
    </reaction>
    <physiologicalReaction direction="left-to-right" evidence="7">
        <dbReference type="Rhea" id="RHEA:21709"/>
    </physiologicalReaction>
</comment>
<dbReference type="SUPFAM" id="SSF51735">
    <property type="entry name" value="NAD(P)-binding Rossmann-fold domains"/>
    <property type="match status" value="1"/>
</dbReference>
<feature type="signal peptide" evidence="8">
    <location>
        <begin position="1"/>
        <end position="30"/>
    </location>
</feature>
<keyword evidence="3" id="KW-0554">One-carbon metabolism</keyword>
<comment type="subunit">
    <text evidence="5">Homotetramer. Interaction with AHCYL1.</text>
</comment>
<dbReference type="PANTHER" id="PTHR23420:SF0">
    <property type="entry name" value="ADENOSYLHOMOCYSTEINASE"/>
    <property type="match status" value="1"/>
</dbReference>
<dbReference type="Proteomes" id="UP001488838">
    <property type="component" value="Unassembled WGS sequence"/>
</dbReference>
<accession>A0AAW0I177</accession>
<protein>
    <recommendedName>
        <fullName evidence="9">S-adenosyl-L-homocysteine hydrolase NAD binding domain-containing protein</fullName>
    </recommendedName>
</protein>
<comment type="caution">
    <text evidence="10">The sequence shown here is derived from an EMBL/GenBank/DDBJ whole genome shotgun (WGS) entry which is preliminary data.</text>
</comment>
<evidence type="ECO:0000259" key="9">
    <source>
        <dbReference type="SMART" id="SM00997"/>
    </source>
</evidence>
<feature type="non-terminal residue" evidence="10">
    <location>
        <position position="1"/>
    </location>
</feature>
<comment type="similarity">
    <text evidence="2">Belongs to the adenosylhomocysteinase family.</text>
</comment>
<evidence type="ECO:0000313" key="10">
    <source>
        <dbReference type="EMBL" id="KAK7808069.1"/>
    </source>
</evidence>
<dbReference type="GO" id="GO:0005829">
    <property type="term" value="C:cytosol"/>
    <property type="evidence" value="ECO:0007669"/>
    <property type="project" value="TreeGrafter"/>
</dbReference>
<dbReference type="InterPro" id="IPR036291">
    <property type="entry name" value="NAD(P)-bd_dom_sf"/>
</dbReference>
<evidence type="ECO:0000256" key="7">
    <source>
        <dbReference type="ARBA" id="ARBA00047800"/>
    </source>
</evidence>
<dbReference type="SMART" id="SM00996">
    <property type="entry name" value="AdoHcyase"/>
    <property type="match status" value="1"/>
</dbReference>
<evidence type="ECO:0000256" key="1">
    <source>
        <dbReference type="ARBA" id="ARBA00001911"/>
    </source>
</evidence>
<organism evidence="10 11">
    <name type="scientific">Myodes glareolus</name>
    <name type="common">Bank vole</name>
    <name type="synonym">Clethrionomys glareolus</name>
    <dbReference type="NCBI Taxonomy" id="447135"/>
    <lineage>
        <taxon>Eukaryota</taxon>
        <taxon>Metazoa</taxon>
        <taxon>Chordata</taxon>
        <taxon>Craniata</taxon>
        <taxon>Vertebrata</taxon>
        <taxon>Euteleostomi</taxon>
        <taxon>Mammalia</taxon>
        <taxon>Eutheria</taxon>
        <taxon>Euarchontoglires</taxon>
        <taxon>Glires</taxon>
        <taxon>Rodentia</taxon>
        <taxon>Myomorpha</taxon>
        <taxon>Muroidea</taxon>
        <taxon>Cricetidae</taxon>
        <taxon>Arvicolinae</taxon>
        <taxon>Myodes</taxon>
    </lineage>
</organism>
<keyword evidence="4" id="KW-0520">NAD</keyword>
<dbReference type="PANTHER" id="PTHR23420">
    <property type="entry name" value="ADENOSYLHOMOCYSTEINASE"/>
    <property type="match status" value="1"/>
</dbReference>
<comment type="function">
    <text evidence="6">Catalyzes the hydrolysis of S-adenosyl-L-homocysteine to form adenosine and homocysteine. Binds copper ions.</text>
</comment>
<proteinExistence type="inferred from homology"/>
<comment type="cofactor">
    <cofactor evidence="1">
        <name>NAD(+)</name>
        <dbReference type="ChEBI" id="CHEBI:57540"/>
    </cofactor>
</comment>
<evidence type="ECO:0000256" key="5">
    <source>
        <dbReference type="ARBA" id="ARBA00038791"/>
    </source>
</evidence>
<dbReference type="InterPro" id="IPR042172">
    <property type="entry name" value="Adenosylhomocyst_ase-like_sf"/>
</dbReference>
<dbReference type="Gene3D" id="3.40.50.1480">
    <property type="entry name" value="Adenosylhomocysteinase-like"/>
    <property type="match status" value="2"/>
</dbReference>
<dbReference type="GO" id="GO:0033353">
    <property type="term" value="P:S-adenosylmethionine cycle"/>
    <property type="evidence" value="ECO:0007669"/>
    <property type="project" value="TreeGrafter"/>
</dbReference>
<evidence type="ECO:0000256" key="3">
    <source>
        <dbReference type="ARBA" id="ARBA00022563"/>
    </source>
</evidence>
<reference evidence="10 11" key="1">
    <citation type="journal article" date="2023" name="bioRxiv">
        <title>Conserved and derived expression patterns and positive selection on dental genes reveal complex evolutionary context of ever-growing rodent molars.</title>
        <authorList>
            <person name="Calamari Z.T."/>
            <person name="Song A."/>
            <person name="Cohen E."/>
            <person name="Akter M."/>
            <person name="Roy R.D."/>
            <person name="Hallikas O."/>
            <person name="Christensen M.M."/>
            <person name="Li P."/>
            <person name="Marangoni P."/>
            <person name="Jernvall J."/>
            <person name="Klein O.D."/>
        </authorList>
    </citation>
    <scope>NUCLEOTIDE SEQUENCE [LARGE SCALE GENOMIC DNA]</scope>
    <source>
        <strain evidence="10">V071</strain>
    </source>
</reference>
<evidence type="ECO:0000256" key="8">
    <source>
        <dbReference type="SAM" id="SignalP"/>
    </source>
</evidence>
<evidence type="ECO:0000313" key="11">
    <source>
        <dbReference type="Proteomes" id="UP001488838"/>
    </source>
</evidence>
<feature type="non-terminal residue" evidence="10">
    <location>
        <position position="211"/>
    </location>
</feature>
<dbReference type="GO" id="GO:0004013">
    <property type="term" value="F:adenosylhomocysteinase activity"/>
    <property type="evidence" value="ECO:0007669"/>
    <property type="project" value="UniProtKB-EC"/>
</dbReference>
<dbReference type="Pfam" id="PF05221">
    <property type="entry name" value="AdoHcyase"/>
    <property type="match status" value="1"/>
</dbReference>
<gene>
    <name evidence="10" type="ORF">U0070_026506</name>
</gene>
<dbReference type="EMBL" id="JBBHLL010000249">
    <property type="protein sequence ID" value="KAK7808069.1"/>
    <property type="molecule type" value="Genomic_DNA"/>
</dbReference>
<evidence type="ECO:0000256" key="6">
    <source>
        <dbReference type="ARBA" id="ARBA00045926"/>
    </source>
</evidence>
<evidence type="ECO:0000256" key="4">
    <source>
        <dbReference type="ARBA" id="ARBA00023027"/>
    </source>
</evidence>
<dbReference type="Gene3D" id="3.40.50.720">
    <property type="entry name" value="NAD(P)-binding Rossmann-like Domain"/>
    <property type="match status" value="2"/>
</dbReference>
<dbReference type="SUPFAM" id="SSF52283">
    <property type="entry name" value="Formate/glycerate dehydrogenase catalytic domain-like"/>
    <property type="match status" value="1"/>
</dbReference>
<feature type="chain" id="PRO_5043799440" description="S-adenosyl-L-homocysteine hydrolase NAD binding domain-containing protein" evidence="8">
    <location>
        <begin position="31"/>
        <end position="211"/>
    </location>
</feature>
<feature type="domain" description="S-adenosyl-L-homocysteine hydrolase NAD binding" evidence="9">
    <location>
        <begin position="66"/>
        <end position="201"/>
    </location>
</feature>
<name>A0AAW0I177_MYOGA</name>
<keyword evidence="11" id="KW-1185">Reference proteome</keyword>
<dbReference type="GO" id="GO:0006730">
    <property type="term" value="P:one-carbon metabolic process"/>
    <property type="evidence" value="ECO:0007669"/>
    <property type="project" value="UniProtKB-KW"/>
</dbReference>